<protein>
    <submittedName>
        <fullName evidence="1">Sulfotransferase</fullName>
    </submittedName>
</protein>
<evidence type="ECO:0000313" key="1">
    <source>
        <dbReference type="EMBL" id="MDP4575408.1"/>
    </source>
</evidence>
<keyword evidence="2" id="KW-1185">Reference proteome</keyword>
<dbReference type="InterPro" id="IPR027417">
    <property type="entry name" value="P-loop_NTPase"/>
</dbReference>
<sequence length="227" mass="26100">MALQIVGAALPRTGTLSLKFALEMLGFARCYHMSELILHPEHRWRWTFARARPGLLDPLWAEYHATLDAPSCALWKQLAKRFPQAKVILTRRDPVRWYESVMETVGSAEHVRFMLRSSLAPAALANPPFGLRLERQAMVRHFERYGDEVRKTIAPDRLLEFEAKDGWEPLCRFLGMPVPDQPFPHVNDRDAMNAAAEGMDFARLTFADVQQATRRFIDAQRQSLLSR</sequence>
<organism evidence="1 2">
    <name type="scientific">Qipengyuania profundimaris</name>
    <dbReference type="NCBI Taxonomy" id="3067652"/>
    <lineage>
        <taxon>Bacteria</taxon>
        <taxon>Pseudomonadati</taxon>
        <taxon>Pseudomonadota</taxon>
        <taxon>Alphaproteobacteria</taxon>
        <taxon>Sphingomonadales</taxon>
        <taxon>Erythrobacteraceae</taxon>
        <taxon>Qipengyuania</taxon>
    </lineage>
</organism>
<evidence type="ECO:0000313" key="2">
    <source>
        <dbReference type="Proteomes" id="UP001240639"/>
    </source>
</evidence>
<proteinExistence type="predicted"/>
<reference evidence="1 2" key="1">
    <citation type="submission" date="2023-08" db="EMBL/GenBank/DDBJ databases">
        <title>genomic of G39.</title>
        <authorList>
            <person name="Wang Y."/>
        </authorList>
    </citation>
    <scope>NUCLEOTIDE SEQUENCE [LARGE SCALE GENOMIC DNA]</scope>
    <source>
        <strain evidence="1 2">G39</strain>
    </source>
</reference>
<dbReference type="Proteomes" id="UP001240639">
    <property type="component" value="Unassembled WGS sequence"/>
</dbReference>
<dbReference type="EMBL" id="JAVAIM010000001">
    <property type="protein sequence ID" value="MDP4575408.1"/>
    <property type="molecule type" value="Genomic_DNA"/>
</dbReference>
<name>A0ABT9HQJ1_9SPHN</name>
<dbReference type="RefSeq" id="WP_305932712.1">
    <property type="nucleotide sequence ID" value="NZ_JAVAIM010000001.1"/>
</dbReference>
<dbReference type="SUPFAM" id="SSF52540">
    <property type="entry name" value="P-loop containing nucleoside triphosphate hydrolases"/>
    <property type="match status" value="1"/>
</dbReference>
<accession>A0ABT9HQJ1</accession>
<dbReference type="PANTHER" id="PTHR36978:SF4">
    <property type="entry name" value="P-LOOP CONTAINING NUCLEOSIDE TRIPHOSPHATE HYDROLASE PROTEIN"/>
    <property type="match status" value="1"/>
</dbReference>
<gene>
    <name evidence="1" type="ORF">Q9K02_09700</name>
</gene>
<dbReference type="PANTHER" id="PTHR36978">
    <property type="entry name" value="P-LOOP CONTAINING NUCLEOTIDE TRIPHOSPHATE HYDROLASE"/>
    <property type="match status" value="1"/>
</dbReference>
<comment type="caution">
    <text evidence="1">The sequence shown here is derived from an EMBL/GenBank/DDBJ whole genome shotgun (WGS) entry which is preliminary data.</text>
</comment>
<dbReference type="Gene3D" id="3.40.50.300">
    <property type="entry name" value="P-loop containing nucleotide triphosphate hydrolases"/>
    <property type="match status" value="1"/>
</dbReference>
<dbReference type="Pfam" id="PF17784">
    <property type="entry name" value="Sulfotransfer_4"/>
    <property type="match status" value="1"/>
</dbReference>
<dbReference type="InterPro" id="IPR040632">
    <property type="entry name" value="Sulfotransfer_4"/>
</dbReference>